<proteinExistence type="predicted"/>
<sequence length="47" mass="5012">MSSFPHACTRLMDMKDAATTGQPEVIAWTEDGEVHPADLAAPGRISV</sequence>
<comment type="caution">
    <text evidence="1">The sequence shown here is derived from an EMBL/GenBank/DDBJ whole genome shotgun (WGS) entry which is preliminary data.</text>
</comment>
<accession>A0A939IQQ2</accession>
<keyword evidence="2" id="KW-1185">Reference proteome</keyword>
<evidence type="ECO:0000313" key="2">
    <source>
        <dbReference type="Proteomes" id="UP000664654"/>
    </source>
</evidence>
<dbReference type="AlphaFoldDB" id="A0A939IQQ2"/>
<gene>
    <name evidence="1" type="ORF">J0A66_18230</name>
</gene>
<protein>
    <submittedName>
        <fullName evidence="1">Uncharacterized protein</fullName>
    </submittedName>
</protein>
<dbReference type="EMBL" id="JAFKCV010000014">
    <property type="protein sequence ID" value="MBN7827175.1"/>
    <property type="molecule type" value="Genomic_DNA"/>
</dbReference>
<evidence type="ECO:0000313" key="1">
    <source>
        <dbReference type="EMBL" id="MBN7827175.1"/>
    </source>
</evidence>
<organism evidence="1 2">
    <name type="scientific">Bowmanella dokdonensis</name>
    <dbReference type="NCBI Taxonomy" id="751969"/>
    <lineage>
        <taxon>Bacteria</taxon>
        <taxon>Pseudomonadati</taxon>
        <taxon>Pseudomonadota</taxon>
        <taxon>Gammaproteobacteria</taxon>
        <taxon>Alteromonadales</taxon>
        <taxon>Alteromonadaceae</taxon>
        <taxon>Bowmanella</taxon>
    </lineage>
</organism>
<dbReference type="RefSeq" id="WP_206575287.1">
    <property type="nucleotide sequence ID" value="NZ_JAFKCV010000014.1"/>
</dbReference>
<reference evidence="1" key="1">
    <citation type="submission" date="2021-03" db="EMBL/GenBank/DDBJ databases">
        <title>novel species isolated from a fishpond in China.</title>
        <authorList>
            <person name="Lu H."/>
            <person name="Cai Z."/>
        </authorList>
    </citation>
    <scope>NUCLEOTIDE SEQUENCE</scope>
    <source>
        <strain evidence="1">JCM 30855</strain>
    </source>
</reference>
<dbReference type="Proteomes" id="UP000664654">
    <property type="component" value="Unassembled WGS sequence"/>
</dbReference>
<name>A0A939IQQ2_9ALTE</name>